<feature type="region of interest" description="Disordered" evidence="4">
    <location>
        <begin position="115"/>
        <end position="145"/>
    </location>
</feature>
<dbReference type="InterPro" id="IPR000184">
    <property type="entry name" value="Bac_surfAg_D15"/>
</dbReference>
<dbReference type="PANTHER" id="PTHR12815">
    <property type="entry name" value="SORTING AND ASSEMBLY MACHINERY SAMM50 PROTEIN FAMILY MEMBER"/>
    <property type="match status" value="1"/>
</dbReference>
<gene>
    <name evidence="7" type="ORF">GGR91_000283</name>
</gene>
<feature type="compositionally biased region" description="Low complexity" evidence="4">
    <location>
        <begin position="88"/>
        <end position="99"/>
    </location>
</feature>
<keyword evidence="2" id="KW-0812">Transmembrane</keyword>
<organism evidence="7 8">
    <name type="scientific">Sphingorhabdus rigui</name>
    <dbReference type="NCBI Taxonomy" id="1282858"/>
    <lineage>
        <taxon>Bacteria</taxon>
        <taxon>Pseudomonadati</taxon>
        <taxon>Pseudomonadota</taxon>
        <taxon>Alphaproteobacteria</taxon>
        <taxon>Sphingomonadales</taxon>
        <taxon>Sphingomonadaceae</taxon>
        <taxon>Sphingorhabdus</taxon>
    </lineage>
</organism>
<dbReference type="PANTHER" id="PTHR12815:SF42">
    <property type="entry name" value="BACTERIAL SURFACE ANTIGEN (D15) DOMAIN-CONTAINING PROTEIN"/>
    <property type="match status" value="1"/>
</dbReference>
<dbReference type="AlphaFoldDB" id="A0A840AWS6"/>
<dbReference type="Proteomes" id="UP000581447">
    <property type="component" value="Unassembled WGS sequence"/>
</dbReference>
<feature type="chain" id="PRO_5032770931" evidence="5">
    <location>
        <begin position="20"/>
        <end position="746"/>
    </location>
</feature>
<dbReference type="GO" id="GO:0019867">
    <property type="term" value="C:outer membrane"/>
    <property type="evidence" value="ECO:0007669"/>
    <property type="project" value="InterPro"/>
</dbReference>
<protein>
    <submittedName>
        <fullName evidence="7">Translocation and assembly module TamA</fullName>
    </submittedName>
</protein>
<dbReference type="RefSeq" id="WP_183939350.1">
    <property type="nucleotide sequence ID" value="NZ_BAABBG010000001.1"/>
</dbReference>
<evidence type="ECO:0000256" key="5">
    <source>
        <dbReference type="SAM" id="SignalP"/>
    </source>
</evidence>
<evidence type="ECO:0000256" key="2">
    <source>
        <dbReference type="ARBA" id="ARBA00022452"/>
    </source>
</evidence>
<proteinExistence type="predicted"/>
<evidence type="ECO:0000259" key="6">
    <source>
        <dbReference type="Pfam" id="PF01103"/>
    </source>
</evidence>
<keyword evidence="2" id="KW-1134">Transmembrane beta strand</keyword>
<comment type="caution">
    <text evidence="7">The sequence shown here is derived from an EMBL/GenBank/DDBJ whole genome shotgun (WGS) entry which is preliminary data.</text>
</comment>
<feature type="signal peptide" evidence="5">
    <location>
        <begin position="1"/>
        <end position="19"/>
    </location>
</feature>
<accession>A0A840AWS6</accession>
<keyword evidence="8" id="KW-1185">Reference proteome</keyword>
<feature type="region of interest" description="Disordered" evidence="4">
    <location>
        <begin position="80"/>
        <end position="99"/>
    </location>
</feature>
<comment type="subcellular location">
    <subcellularLocation>
        <location evidence="1">Membrane</location>
    </subcellularLocation>
</comment>
<name>A0A840AWS6_9SPHN</name>
<sequence>MIRLTAFLYLGCAAAPLLAQNPAGGAVVPVQAPPTVPLKVVSPAPADPQTPIIGDAEFDAAIPSLDDAPLESIDAWQAEQETKEEGGTVQQQTAQTAADPAIAAVQDGDAVEILPDPPVTDPLLDDPLPPIDSFDAEPPPEPTQAAEREARALRYVLRIDGLDATKTTDIAKDADGVAVEAAIWRDVRARFDSLSVLNDGDGTAENRAEISQRARADRQLLLDVLNGQGFFDADVRVAVQPSVVEGQPLNVILTVVPGRRYYLGQIAFSAPAVQPADLISRSFVPKGGDPIVADIILAAEANISVELPQNGYPFAKVGERDIFLDSDRGVGDYSLPVETGARSYFGQLRTEGTTAFDADHVSILRRFKTGDLYDSRKVDDLRAALIATGLLSTVSVEPVPGEGSAPDGTPYADLLVRQEAAPPRTIAGSAGYGTGQGLRADASWTHRNLFPPEGSLTATGVVGTKEQAASISVARANAGRRDRNIDISLTALHSNYDAFEAYTGRLAGTMSFVSTPIWQKKFTWSIGAEILATSEDQFDFARGLRDRQIFYVAALPGQVGFDRSDNLLDPTKGYRVNVRVSPETSLGTGKQIYARAILDASYYYPVKDNIVVAARARVGTISGIARDNLAPSRRFYGGGGGSVRGFGYQQLGPKDPNNDPVGGRSMNEFALEGRYRFGNYGVVGFVDAGQAYESSIPKFNDWRMGVGVGGRFYTNFGPIRLDFATPVNRRLGESRFSVYVSIGQAF</sequence>
<dbReference type="EMBL" id="JACIEA010000001">
    <property type="protein sequence ID" value="MBB3942061.1"/>
    <property type="molecule type" value="Genomic_DNA"/>
</dbReference>
<keyword evidence="3" id="KW-0472">Membrane</keyword>
<feature type="domain" description="Bacterial surface antigen (D15)" evidence="6">
    <location>
        <begin position="433"/>
        <end position="746"/>
    </location>
</feature>
<dbReference type="Gene3D" id="3.10.20.310">
    <property type="entry name" value="membrane protein fhac"/>
    <property type="match status" value="1"/>
</dbReference>
<keyword evidence="5" id="KW-0732">Signal</keyword>
<evidence type="ECO:0000256" key="1">
    <source>
        <dbReference type="ARBA" id="ARBA00004370"/>
    </source>
</evidence>
<evidence type="ECO:0000313" key="8">
    <source>
        <dbReference type="Proteomes" id="UP000581447"/>
    </source>
</evidence>
<dbReference type="Gene3D" id="2.40.160.50">
    <property type="entry name" value="membrane protein fhac: a member of the omp85/tpsb transporter family"/>
    <property type="match status" value="1"/>
</dbReference>
<dbReference type="Pfam" id="PF01103">
    <property type="entry name" value="Omp85"/>
    <property type="match status" value="1"/>
</dbReference>
<reference evidence="7 8" key="1">
    <citation type="submission" date="2020-08" db="EMBL/GenBank/DDBJ databases">
        <title>Genomic Encyclopedia of Type Strains, Phase IV (KMG-IV): sequencing the most valuable type-strain genomes for metagenomic binning, comparative biology and taxonomic classification.</title>
        <authorList>
            <person name="Goeker M."/>
        </authorList>
    </citation>
    <scope>NUCLEOTIDE SEQUENCE [LARGE SCALE GENOMIC DNA]</scope>
    <source>
        <strain evidence="7 8">DSM 29050</strain>
    </source>
</reference>
<evidence type="ECO:0000313" key="7">
    <source>
        <dbReference type="EMBL" id="MBB3942061.1"/>
    </source>
</evidence>
<evidence type="ECO:0000256" key="3">
    <source>
        <dbReference type="ARBA" id="ARBA00023136"/>
    </source>
</evidence>
<dbReference type="InterPro" id="IPR039910">
    <property type="entry name" value="D15-like"/>
</dbReference>
<evidence type="ECO:0000256" key="4">
    <source>
        <dbReference type="SAM" id="MobiDB-lite"/>
    </source>
</evidence>